<comment type="function">
    <text evidence="16">Plasma membrane Na(+)/H(+) antiporter. Exchanges intracellular H(+) ions for extracellular Na(+) in 1:1 stoichiometry, playing a key role in salt and fluid absorption and pH homeostasis. Major apical Na(+)/H(+) exchanger in kidney and intestine playing an important role in renal and intestine Na(+) absorption and blood pressure regulation.</text>
</comment>
<evidence type="ECO:0000259" key="22">
    <source>
        <dbReference type="Pfam" id="PF00999"/>
    </source>
</evidence>
<evidence type="ECO:0000256" key="4">
    <source>
        <dbReference type="ARBA" id="ARBA00022448"/>
    </source>
</evidence>
<feature type="transmembrane region" description="Helical" evidence="20">
    <location>
        <begin position="404"/>
        <end position="426"/>
    </location>
</feature>
<dbReference type="GO" id="GO:0031901">
    <property type="term" value="C:early endosome membrane"/>
    <property type="evidence" value="ECO:0007669"/>
    <property type="project" value="UniProtKB-SubCell"/>
</dbReference>
<feature type="transmembrane region" description="Helical" evidence="20">
    <location>
        <begin position="317"/>
        <end position="334"/>
    </location>
</feature>
<dbReference type="PANTHER" id="PTHR10110">
    <property type="entry name" value="SODIUM/HYDROGEN EXCHANGER"/>
    <property type="match status" value="1"/>
</dbReference>
<evidence type="ECO:0000256" key="11">
    <source>
        <dbReference type="ARBA" id="ARBA00022989"/>
    </source>
</evidence>
<dbReference type="PANTHER" id="PTHR10110:SF90">
    <property type="entry name" value="SODIUM_HYDROGEN EXCHANGER 3"/>
    <property type="match status" value="1"/>
</dbReference>
<evidence type="ECO:0000256" key="10">
    <source>
        <dbReference type="ARBA" id="ARBA00022753"/>
    </source>
</evidence>
<dbReference type="InterPro" id="IPR004709">
    <property type="entry name" value="NaH_exchanger"/>
</dbReference>
<dbReference type="PRINTS" id="PR01084">
    <property type="entry name" value="NAHEXCHNGR"/>
</dbReference>
<dbReference type="Proteomes" id="UP000694701">
    <property type="component" value="Unplaced"/>
</dbReference>
<evidence type="ECO:0000256" key="17">
    <source>
        <dbReference type="ARBA" id="ARBA00047524"/>
    </source>
</evidence>
<dbReference type="GO" id="GO:0015386">
    <property type="term" value="F:potassium:proton antiporter activity"/>
    <property type="evidence" value="ECO:0007669"/>
    <property type="project" value="TreeGrafter"/>
</dbReference>
<dbReference type="Gene3D" id="6.10.140.1330">
    <property type="match status" value="1"/>
</dbReference>
<keyword evidence="12" id="KW-0915">Sodium</keyword>
<feature type="region of interest" description="Disordered" evidence="19">
    <location>
        <begin position="45"/>
        <end position="64"/>
    </location>
</feature>
<feature type="transmembrane region" description="Helical" evidence="20">
    <location>
        <begin position="469"/>
        <end position="487"/>
    </location>
</feature>
<evidence type="ECO:0000256" key="12">
    <source>
        <dbReference type="ARBA" id="ARBA00023053"/>
    </source>
</evidence>
<evidence type="ECO:0000256" key="21">
    <source>
        <dbReference type="SAM" id="SignalP"/>
    </source>
</evidence>
<keyword evidence="9 21" id="KW-0732">Signal</keyword>
<dbReference type="GO" id="GO:0055038">
    <property type="term" value="C:recycling endosome membrane"/>
    <property type="evidence" value="ECO:0007669"/>
    <property type="project" value="UniProtKB-SubCell"/>
</dbReference>
<protein>
    <recommendedName>
        <fullName evidence="18">Sodium/hydrogen exchanger</fullName>
    </recommendedName>
</protein>
<dbReference type="PRINTS" id="PR01087">
    <property type="entry name" value="NAHEXCHNGR3"/>
</dbReference>
<keyword evidence="5 18" id="KW-0050">Antiport</keyword>
<keyword evidence="7" id="KW-0597">Phosphoprotein</keyword>
<evidence type="ECO:0000256" key="13">
    <source>
        <dbReference type="ARBA" id="ARBA00023065"/>
    </source>
</evidence>
<dbReference type="GO" id="GO:0098719">
    <property type="term" value="P:sodium ion import across plasma membrane"/>
    <property type="evidence" value="ECO:0007669"/>
    <property type="project" value="TreeGrafter"/>
</dbReference>
<evidence type="ECO:0000256" key="8">
    <source>
        <dbReference type="ARBA" id="ARBA00022692"/>
    </source>
</evidence>
<proteinExistence type="inferred from homology"/>
<feature type="transmembrane region" description="Helical" evidence="20">
    <location>
        <begin position="148"/>
        <end position="164"/>
    </location>
</feature>
<evidence type="ECO:0000256" key="2">
    <source>
        <dbReference type="ARBA" id="ARBA00004424"/>
    </source>
</evidence>
<feature type="transmembrane region" description="Helical" evidence="20">
    <location>
        <begin position="370"/>
        <end position="392"/>
    </location>
</feature>
<dbReference type="GO" id="GO:0015385">
    <property type="term" value="F:sodium:proton antiporter activity"/>
    <property type="evidence" value="ECO:0007669"/>
    <property type="project" value="InterPro"/>
</dbReference>
<dbReference type="InterPro" id="IPR006153">
    <property type="entry name" value="Cation/H_exchanger_TM"/>
</dbReference>
<gene>
    <name evidence="23" type="primary">LOC109111882</name>
</gene>
<dbReference type="InterPro" id="IPR018410">
    <property type="entry name" value="Na/H_exchanger_3/5"/>
</dbReference>
<comment type="catalytic activity">
    <reaction evidence="17">
        <text>Na(+)(in) + H(+)(out) = Na(+)(out) + H(+)(in)</text>
        <dbReference type="Rhea" id="RHEA:29419"/>
        <dbReference type="ChEBI" id="CHEBI:15378"/>
        <dbReference type="ChEBI" id="CHEBI:29101"/>
    </reaction>
</comment>
<evidence type="ECO:0000256" key="7">
    <source>
        <dbReference type="ARBA" id="ARBA00022553"/>
    </source>
</evidence>
<reference evidence="23" key="1">
    <citation type="submission" date="2025-08" db="UniProtKB">
        <authorList>
            <consortium name="Ensembl"/>
        </authorList>
    </citation>
    <scope>IDENTIFICATION</scope>
</reference>
<evidence type="ECO:0000256" key="19">
    <source>
        <dbReference type="SAM" id="MobiDB-lite"/>
    </source>
</evidence>
<keyword evidence="4 18" id="KW-0813">Transport</keyword>
<evidence type="ECO:0000256" key="3">
    <source>
        <dbReference type="ARBA" id="ARBA00004520"/>
    </source>
</evidence>
<evidence type="ECO:0000313" key="23">
    <source>
        <dbReference type="Ensembl" id="ENSCCRP00020046159.1"/>
    </source>
</evidence>
<feature type="chain" id="PRO_5034870420" description="Sodium/hydrogen exchanger" evidence="21">
    <location>
        <begin position="33"/>
        <end position="863"/>
    </location>
</feature>
<feature type="transmembrane region" description="Helical" evidence="20">
    <location>
        <begin position="119"/>
        <end position="136"/>
    </location>
</feature>
<keyword evidence="8 18" id="KW-0812">Transmembrane</keyword>
<dbReference type="InterPro" id="IPR018422">
    <property type="entry name" value="Cation/H_exchanger_CPA1"/>
</dbReference>
<comment type="subcellular location">
    <subcellularLocation>
        <location evidence="2">Apical cell membrane</location>
        <topology evidence="2">Multi-pass membrane protein</topology>
    </subcellularLocation>
    <subcellularLocation>
        <location evidence="3">Early endosome membrane</location>
        <topology evidence="3">Multi-pass membrane protein</topology>
    </subcellularLocation>
    <subcellularLocation>
        <location evidence="1">Recycling endosome membrane</location>
        <topology evidence="1">Multi-pass membrane protein</topology>
    </subcellularLocation>
</comment>
<evidence type="ECO:0000256" key="16">
    <source>
        <dbReference type="ARBA" id="ARBA00045831"/>
    </source>
</evidence>
<evidence type="ECO:0000256" key="1">
    <source>
        <dbReference type="ARBA" id="ARBA00004195"/>
    </source>
</evidence>
<accession>A0A8C2EUB3</accession>
<feature type="transmembrane region" description="Helical" evidence="20">
    <location>
        <begin position="176"/>
        <end position="197"/>
    </location>
</feature>
<evidence type="ECO:0000256" key="5">
    <source>
        <dbReference type="ARBA" id="ARBA00022449"/>
    </source>
</evidence>
<feature type="signal peptide" evidence="21">
    <location>
        <begin position="1"/>
        <end position="32"/>
    </location>
</feature>
<organism evidence="23 24">
    <name type="scientific">Cyprinus carpio</name>
    <name type="common">Common carp</name>
    <dbReference type="NCBI Taxonomy" id="7962"/>
    <lineage>
        <taxon>Eukaryota</taxon>
        <taxon>Metazoa</taxon>
        <taxon>Chordata</taxon>
        <taxon>Craniata</taxon>
        <taxon>Vertebrata</taxon>
        <taxon>Euteleostomi</taxon>
        <taxon>Actinopterygii</taxon>
        <taxon>Neopterygii</taxon>
        <taxon>Teleostei</taxon>
        <taxon>Ostariophysi</taxon>
        <taxon>Cypriniformes</taxon>
        <taxon>Cyprinidae</taxon>
        <taxon>Cyprininae</taxon>
        <taxon>Cyprinus</taxon>
    </lineage>
</organism>
<keyword evidence="13 18" id="KW-0406">Ion transport</keyword>
<feature type="transmembrane region" description="Helical" evidence="20">
    <location>
        <begin position="209"/>
        <end position="233"/>
    </location>
</feature>
<dbReference type="NCBIfam" id="TIGR00840">
    <property type="entry name" value="b_cpa1"/>
    <property type="match status" value="1"/>
</dbReference>
<dbReference type="Pfam" id="PF00999">
    <property type="entry name" value="Na_H_Exchanger"/>
    <property type="match status" value="1"/>
</dbReference>
<evidence type="ECO:0000256" key="6">
    <source>
        <dbReference type="ARBA" id="ARBA00022475"/>
    </source>
</evidence>
<evidence type="ECO:0000256" key="14">
    <source>
        <dbReference type="ARBA" id="ARBA00023136"/>
    </source>
</evidence>
<dbReference type="GO" id="GO:0031526">
    <property type="term" value="C:brush border membrane"/>
    <property type="evidence" value="ECO:0007669"/>
    <property type="project" value="TreeGrafter"/>
</dbReference>
<dbReference type="PROSITE" id="PS51257">
    <property type="entry name" value="PROKAR_LIPOPROTEIN"/>
    <property type="match status" value="1"/>
</dbReference>
<keyword evidence="14 20" id="KW-0472">Membrane</keyword>
<dbReference type="Ensembl" id="ENSCCRT00020050343.1">
    <property type="protein sequence ID" value="ENSCCRP00020046159.1"/>
    <property type="gene ID" value="ENSCCRG00020020371.1"/>
</dbReference>
<feature type="transmembrane region" description="Helical" evidence="20">
    <location>
        <begin position="284"/>
        <end position="305"/>
    </location>
</feature>
<sequence length="863" mass="96689">MFFDQQKSVMAFLQHFALLLALLIVFSTSCKAVTLEVGSVEVGYNDSSKSSATEDTSTSINGSTDGHAPSVISTLPIVTWKWHHIETPYLVALWILTCWLCKLVCELNHNVTSVIPESGLLIILGFILGGIIWGADKAQTFKLIPTNFFYYLLPQIILDASYCMPNKLFFSNLGAILIHAIIGTCWNAATVGTALWACYEGGAMGTLNIGPLQFLLFGALISAVDPVAVIAVFEEVHVNEVLYILVFGESLLNDGVTVVLYNVFDAFVSLGGLKINAAEIVKGIVSFFVVAFGGSFLGVVFAILISMLTRVTKNVQVIEAGFIIVLGYLSYLTAEMLSLSAILSITFCGVCCQKYINANMDEKSVTTLRYTLKVMANGSETMIFVFLGVSAIDKNIWVWNTGFILLTIFFVVVFRFIGVFFLNWVLNQSRLIPIDITDQFVMAYGGLRGAVAYGLAALLDEKKIPEKNLMLGTTLIVVYFTVILQGITMKPLVQWLKVKRAAHSDLKLIEKLNNRAFDHILAAVEDICGRIGDNWWTRGWNRFEENYISWLLMKPKARKNRDYLFSIFHKLNLEDAINYVSEGERQGSLAFSRSDEAANVDFKKQFGSEFADVMPNIMVDMSNYELGIEHFSVTSIVKDTIPSVSLDIHGQDRKNAMDDINAHHLLQQHLYRSRKHHRHKYSRSHFSINQNEDEVQEIFQRTMRSRLESFKSTKMGVNPAKKITKHHKKELTHKMPNGHPDGTGHLYGDEVDIAVGSETGAINSTFMRDTYTVGAGIENPVFLPDMDSPTHSPPWLMETEAVAPSQRAQRRLPWTPNRLRRLAPMRISTCSTDSFLMADVSLTLEEHEEHSQTDHVEMRPVFD</sequence>
<keyword evidence="6" id="KW-1003">Cell membrane</keyword>
<keyword evidence="11 20" id="KW-1133">Transmembrane helix</keyword>
<evidence type="ECO:0000256" key="9">
    <source>
        <dbReference type="ARBA" id="ARBA00022729"/>
    </source>
</evidence>
<feature type="transmembrane region" description="Helical" evidence="20">
    <location>
        <begin position="242"/>
        <end position="264"/>
    </location>
</feature>
<feature type="domain" description="Cation/H+ exchanger transmembrane" evidence="22">
    <location>
        <begin position="112"/>
        <end position="495"/>
    </location>
</feature>
<keyword evidence="10" id="KW-0967">Endosome</keyword>
<evidence type="ECO:0000256" key="18">
    <source>
        <dbReference type="RuleBase" id="RU003722"/>
    </source>
</evidence>
<dbReference type="AlphaFoldDB" id="A0A8C2EUB3"/>
<evidence type="ECO:0000313" key="24">
    <source>
        <dbReference type="Proteomes" id="UP000694701"/>
    </source>
</evidence>
<evidence type="ECO:0000256" key="15">
    <source>
        <dbReference type="ARBA" id="ARBA00023201"/>
    </source>
</evidence>
<dbReference type="GO" id="GO:0051453">
    <property type="term" value="P:regulation of intracellular pH"/>
    <property type="evidence" value="ECO:0007669"/>
    <property type="project" value="TreeGrafter"/>
</dbReference>
<keyword evidence="15 18" id="KW-0739">Sodium transport</keyword>
<comment type="similarity">
    <text evidence="18">Belongs to the monovalent cation:proton antiporter 1 (CPA1) transporter (TC 2.A.36) family.</text>
</comment>
<evidence type="ECO:0000256" key="20">
    <source>
        <dbReference type="SAM" id="Phobius"/>
    </source>
</evidence>
<name>A0A8C2EUB3_CYPCA</name>